<dbReference type="SUPFAM" id="SSF47413">
    <property type="entry name" value="lambda repressor-like DNA-binding domains"/>
    <property type="match status" value="1"/>
</dbReference>
<dbReference type="SUPFAM" id="SSF88946">
    <property type="entry name" value="Sigma2 domain of RNA polymerase sigma factors"/>
    <property type="match status" value="1"/>
</dbReference>
<dbReference type="InterPro" id="IPR039425">
    <property type="entry name" value="RNA_pol_sigma-70-like"/>
</dbReference>
<feature type="compositionally biased region" description="Pro residues" evidence="6">
    <location>
        <begin position="100"/>
        <end position="116"/>
    </location>
</feature>
<feature type="domain" description="HTH cro/C1-type" evidence="7">
    <location>
        <begin position="25"/>
        <end position="60"/>
    </location>
</feature>
<dbReference type="SUPFAM" id="SSF88659">
    <property type="entry name" value="Sigma3 and sigma4 domains of RNA polymerase sigma factors"/>
    <property type="match status" value="1"/>
</dbReference>
<dbReference type="CDD" id="cd00093">
    <property type="entry name" value="HTH_XRE"/>
    <property type="match status" value="1"/>
</dbReference>
<evidence type="ECO:0000256" key="1">
    <source>
        <dbReference type="ARBA" id="ARBA00010641"/>
    </source>
</evidence>
<proteinExistence type="inferred from homology"/>
<dbReference type="Proteomes" id="UP001602322">
    <property type="component" value="Unassembled WGS sequence"/>
</dbReference>
<dbReference type="InterPro" id="IPR013324">
    <property type="entry name" value="RNA_pol_sigma_r3/r4-like"/>
</dbReference>
<evidence type="ECO:0000256" key="4">
    <source>
        <dbReference type="ARBA" id="ARBA00023125"/>
    </source>
</evidence>
<dbReference type="SMART" id="SM00530">
    <property type="entry name" value="HTH_XRE"/>
    <property type="match status" value="1"/>
</dbReference>
<comment type="similarity">
    <text evidence="1">Belongs to the sigma-70 factor family. ECF subfamily.</text>
</comment>
<comment type="caution">
    <text evidence="8">The sequence shown here is derived from an EMBL/GenBank/DDBJ whole genome shotgun (WGS) entry which is preliminary data.</text>
</comment>
<keyword evidence="9" id="KW-1185">Reference proteome</keyword>
<feature type="compositionally biased region" description="Low complexity" evidence="6">
    <location>
        <begin position="1"/>
        <end position="13"/>
    </location>
</feature>
<sequence length="454" mass="47864">MTPRTAGSTTGPAPAAPLPSPKERRRLREARALSEEQVAAAMGVTPATVRAWETGRTSPKGRRRAAYARLIGSTGSRTGPHLSVEATGSTTMSPTEPGTAPAPVPDAPSPGAPSPGAPSSAAPSPDTSSDTSSDRTPPPPDEPPADVPPPSAPSPDTPSPGLRKGGVPLPDATAQPPRGPGGLTAEAAFDALYDYAAPGLTRQTYLLTGRRTLSREAVEHAFEIAWQRWPEVARDRDPAGWVRAAAYEFALSPWHRLRRTHRRPDALPEDPDRRALLEALLGLPVPYRRTLLLHDGVGLGLPETAAETEASTPAAANRLINARASVTERLPALAEPAGTAGRSELLHERLGALALAEDLPAPPPAHTVRAAGERVARLWTRAAIGFAVLLVGTTAFTLQTAPTQYEQPLSPPHRVGGVPPRGGPEKLTPQDLKLQKLLREELTHGPERLVPKVP</sequence>
<dbReference type="InterPro" id="IPR036388">
    <property type="entry name" value="WH-like_DNA-bd_sf"/>
</dbReference>
<evidence type="ECO:0000259" key="7">
    <source>
        <dbReference type="PROSITE" id="PS50943"/>
    </source>
</evidence>
<dbReference type="PANTHER" id="PTHR43133">
    <property type="entry name" value="RNA POLYMERASE ECF-TYPE SIGMA FACTO"/>
    <property type="match status" value="1"/>
</dbReference>
<evidence type="ECO:0000256" key="3">
    <source>
        <dbReference type="ARBA" id="ARBA00023082"/>
    </source>
</evidence>
<dbReference type="EMBL" id="JBIBEG010000001">
    <property type="protein sequence ID" value="MFF5895140.1"/>
    <property type="molecule type" value="Genomic_DNA"/>
</dbReference>
<dbReference type="PROSITE" id="PS50943">
    <property type="entry name" value="HTH_CROC1"/>
    <property type="match status" value="1"/>
</dbReference>
<evidence type="ECO:0000256" key="5">
    <source>
        <dbReference type="ARBA" id="ARBA00023163"/>
    </source>
</evidence>
<evidence type="ECO:0000256" key="2">
    <source>
        <dbReference type="ARBA" id="ARBA00023015"/>
    </source>
</evidence>
<feature type="compositionally biased region" description="Polar residues" evidence="6">
    <location>
        <begin position="86"/>
        <end position="96"/>
    </location>
</feature>
<organism evidence="8 9">
    <name type="scientific">Streptomyces argenteolus</name>
    <dbReference type="NCBI Taxonomy" id="67274"/>
    <lineage>
        <taxon>Bacteria</taxon>
        <taxon>Bacillati</taxon>
        <taxon>Actinomycetota</taxon>
        <taxon>Actinomycetes</taxon>
        <taxon>Kitasatosporales</taxon>
        <taxon>Streptomycetaceae</taxon>
        <taxon>Streptomyces</taxon>
    </lineage>
</organism>
<evidence type="ECO:0000313" key="9">
    <source>
        <dbReference type="Proteomes" id="UP001602322"/>
    </source>
</evidence>
<evidence type="ECO:0000256" key="6">
    <source>
        <dbReference type="SAM" id="MobiDB-lite"/>
    </source>
</evidence>
<keyword evidence="2" id="KW-0805">Transcription regulation</keyword>
<keyword evidence="4" id="KW-0238">DNA-binding</keyword>
<evidence type="ECO:0000313" key="8">
    <source>
        <dbReference type="EMBL" id="MFF5895140.1"/>
    </source>
</evidence>
<gene>
    <name evidence="8" type="ORF">ACFY8O_04335</name>
</gene>
<dbReference type="InterPro" id="IPR001387">
    <property type="entry name" value="Cro/C1-type_HTH"/>
</dbReference>
<dbReference type="Pfam" id="PF01381">
    <property type="entry name" value="HTH_3"/>
    <property type="match status" value="1"/>
</dbReference>
<dbReference type="Gene3D" id="1.10.10.10">
    <property type="entry name" value="Winged helix-like DNA-binding domain superfamily/Winged helix DNA-binding domain"/>
    <property type="match status" value="1"/>
</dbReference>
<dbReference type="InterPro" id="IPR010982">
    <property type="entry name" value="Lambda_DNA-bd_dom_sf"/>
</dbReference>
<feature type="compositionally biased region" description="Pro residues" evidence="6">
    <location>
        <begin position="136"/>
        <end position="158"/>
    </location>
</feature>
<keyword evidence="3" id="KW-0731">Sigma factor</keyword>
<accession>A0ABW6X1C1</accession>
<dbReference type="RefSeq" id="WP_387898700.1">
    <property type="nucleotide sequence ID" value="NZ_JBIBEG010000001.1"/>
</dbReference>
<name>A0ABW6X1C1_9ACTN</name>
<reference evidence="8 9" key="1">
    <citation type="submission" date="2024-10" db="EMBL/GenBank/DDBJ databases">
        <title>The Natural Products Discovery Center: Release of the First 8490 Sequenced Strains for Exploring Actinobacteria Biosynthetic Diversity.</title>
        <authorList>
            <person name="Kalkreuter E."/>
            <person name="Kautsar S.A."/>
            <person name="Yang D."/>
            <person name="Bader C.D."/>
            <person name="Teijaro C.N."/>
            <person name="Fluegel L."/>
            <person name="Davis C.M."/>
            <person name="Simpson J.R."/>
            <person name="Lauterbach L."/>
            <person name="Steele A.D."/>
            <person name="Gui C."/>
            <person name="Meng S."/>
            <person name="Li G."/>
            <person name="Viehrig K."/>
            <person name="Ye F."/>
            <person name="Su P."/>
            <person name="Kiefer A.F."/>
            <person name="Nichols A."/>
            <person name="Cepeda A.J."/>
            <person name="Yan W."/>
            <person name="Fan B."/>
            <person name="Jiang Y."/>
            <person name="Adhikari A."/>
            <person name="Zheng C.-J."/>
            <person name="Schuster L."/>
            <person name="Cowan T.M."/>
            <person name="Smanski M.J."/>
            <person name="Chevrette M.G."/>
            <person name="De Carvalho L.P.S."/>
            <person name="Shen B."/>
        </authorList>
    </citation>
    <scope>NUCLEOTIDE SEQUENCE [LARGE SCALE GENOMIC DNA]</scope>
    <source>
        <strain evidence="8 9">NPDC012540</strain>
    </source>
</reference>
<dbReference type="Gene3D" id="1.10.260.40">
    <property type="entry name" value="lambda repressor-like DNA-binding domains"/>
    <property type="match status" value="1"/>
</dbReference>
<keyword evidence="5" id="KW-0804">Transcription</keyword>
<feature type="compositionally biased region" description="Low complexity" evidence="6">
    <location>
        <begin position="117"/>
        <end position="135"/>
    </location>
</feature>
<feature type="region of interest" description="Disordered" evidence="6">
    <location>
        <begin position="1"/>
        <end position="183"/>
    </location>
</feature>
<dbReference type="InterPro" id="IPR013325">
    <property type="entry name" value="RNA_pol_sigma_r2"/>
</dbReference>
<protein>
    <submittedName>
        <fullName evidence="8">Helix-turn-helix domain-containing protein</fullName>
    </submittedName>
</protein>
<dbReference type="PANTHER" id="PTHR43133:SF8">
    <property type="entry name" value="RNA POLYMERASE SIGMA FACTOR HI_1459-RELATED"/>
    <property type="match status" value="1"/>
</dbReference>
<feature type="region of interest" description="Disordered" evidence="6">
    <location>
        <begin position="403"/>
        <end position="429"/>
    </location>
</feature>